<sequence>MADRGRAGSSGAARSGRAARGAAGCLAAWLLVLTGCAAPAPDGPARAEVQRLLDRRAEALLERDEAGYLAAVDPALAPAARTEFGRLAKIPLGGWSYRVTDVDPSGAGRAVAEAELGYRIEGYDSGPATTRRILELAERDGRWYVTGDRAAEGAPEQLWQQGEVGAVTGRRSLVLGVGQPPERLREIADAADRAVPAVGAAWPSPWAGRIVVLVPASLDAMGRLLGAPAASYRGIAAVTTGEAGGGPAAPADRVIVNPEAYGVLGGFGRQFVLTHETTHVATRGQTTAATPVWLSEGFADWVAHRGSGRTPAEVAPELAREVRSGRLPAALPDDGAFAFGGDAATLARAYEGGWLACALIADRWGEAELTAFYRAVGAHPGREGAVEKALADVLGTTPEEFTARWRTHLRERLG</sequence>
<dbReference type="Proteomes" id="UP001589716">
    <property type="component" value="Unassembled WGS sequence"/>
</dbReference>
<accession>A0ABV5QMR6</accession>
<evidence type="ECO:0000313" key="1">
    <source>
        <dbReference type="EMBL" id="MFB9554785.1"/>
    </source>
</evidence>
<dbReference type="EMBL" id="JBHMCT010000008">
    <property type="protein sequence ID" value="MFB9554785.1"/>
    <property type="molecule type" value="Genomic_DNA"/>
</dbReference>
<dbReference type="RefSeq" id="WP_345489120.1">
    <property type="nucleotide sequence ID" value="NZ_BAAAWU010000001.1"/>
</dbReference>
<organism evidence="1 2">
    <name type="scientific">Streptomyces roseoviridis</name>
    <dbReference type="NCBI Taxonomy" id="67361"/>
    <lineage>
        <taxon>Bacteria</taxon>
        <taxon>Bacillati</taxon>
        <taxon>Actinomycetota</taxon>
        <taxon>Actinomycetes</taxon>
        <taxon>Kitasatosporales</taxon>
        <taxon>Streptomycetaceae</taxon>
        <taxon>Streptomyces</taxon>
    </lineage>
</organism>
<comment type="caution">
    <text evidence="1">The sequence shown here is derived from an EMBL/GenBank/DDBJ whole genome shotgun (WGS) entry which is preliminary data.</text>
</comment>
<gene>
    <name evidence="1" type="ORF">ACFFTP_11345</name>
</gene>
<evidence type="ECO:0000313" key="2">
    <source>
        <dbReference type="Proteomes" id="UP001589716"/>
    </source>
</evidence>
<protein>
    <recommendedName>
        <fullName evidence="3">Lipoprotein</fullName>
    </recommendedName>
</protein>
<keyword evidence="2" id="KW-1185">Reference proteome</keyword>
<proteinExistence type="predicted"/>
<reference evidence="1 2" key="1">
    <citation type="submission" date="2024-09" db="EMBL/GenBank/DDBJ databases">
        <authorList>
            <person name="Sun Q."/>
            <person name="Mori K."/>
        </authorList>
    </citation>
    <scope>NUCLEOTIDE SEQUENCE [LARGE SCALE GENOMIC DNA]</scope>
    <source>
        <strain evidence="1 2">JCM 4414</strain>
    </source>
</reference>
<name>A0ABV5QMR6_9ACTN</name>
<evidence type="ECO:0008006" key="3">
    <source>
        <dbReference type="Google" id="ProtNLM"/>
    </source>
</evidence>